<evidence type="ECO:0000259" key="4">
    <source>
        <dbReference type="SMART" id="SM00646"/>
    </source>
</evidence>
<evidence type="ECO:0000313" key="5">
    <source>
        <dbReference type="EMBL" id="NBJ92251.1"/>
    </source>
</evidence>
<protein>
    <submittedName>
        <fullName evidence="5">N-acetylmuramoyl-L-alanine amidase</fullName>
    </submittedName>
</protein>
<name>A0A9X5BE09_9FIRM</name>
<proteinExistence type="predicted"/>
<reference evidence="5" key="1">
    <citation type="submission" date="2018-09" db="EMBL/GenBank/DDBJ databases">
        <title>Murine metabolic-syndrome-specific gut microbial biobank.</title>
        <authorList>
            <person name="Liu C."/>
        </authorList>
    </citation>
    <scope>NUCLEOTIDE SEQUENCE</scope>
    <source>
        <strain evidence="5">D42-62</strain>
    </source>
</reference>
<dbReference type="Pfam" id="PF01520">
    <property type="entry name" value="Amidase_3"/>
    <property type="match status" value="1"/>
</dbReference>
<feature type="transmembrane region" description="Helical" evidence="3">
    <location>
        <begin position="12"/>
        <end position="31"/>
    </location>
</feature>
<dbReference type="SMART" id="SM00646">
    <property type="entry name" value="Ami_3"/>
    <property type="match status" value="1"/>
</dbReference>
<keyword evidence="6" id="KW-1185">Reference proteome</keyword>
<dbReference type="GO" id="GO:0008745">
    <property type="term" value="F:N-acetylmuramoyl-L-alanine amidase activity"/>
    <property type="evidence" value="ECO:0007669"/>
    <property type="project" value="InterPro"/>
</dbReference>
<dbReference type="PANTHER" id="PTHR30404">
    <property type="entry name" value="N-ACETYLMURAMOYL-L-ALANINE AMIDASE"/>
    <property type="match status" value="1"/>
</dbReference>
<feature type="compositionally biased region" description="Acidic residues" evidence="2">
    <location>
        <begin position="92"/>
        <end position="103"/>
    </location>
</feature>
<dbReference type="GO" id="GO:0030288">
    <property type="term" value="C:outer membrane-bounded periplasmic space"/>
    <property type="evidence" value="ECO:0007669"/>
    <property type="project" value="TreeGrafter"/>
</dbReference>
<evidence type="ECO:0000256" key="1">
    <source>
        <dbReference type="ARBA" id="ARBA00022801"/>
    </source>
</evidence>
<comment type="caution">
    <text evidence="5">The sequence shown here is derived from an EMBL/GenBank/DDBJ whole genome shotgun (WGS) entry which is preliminary data.</text>
</comment>
<feature type="domain" description="MurNAc-LAA" evidence="4">
    <location>
        <begin position="301"/>
        <end position="417"/>
    </location>
</feature>
<dbReference type="InterPro" id="IPR002508">
    <property type="entry name" value="MurNAc-LAA_cat"/>
</dbReference>
<dbReference type="GO" id="GO:0009253">
    <property type="term" value="P:peptidoglycan catabolic process"/>
    <property type="evidence" value="ECO:0007669"/>
    <property type="project" value="InterPro"/>
</dbReference>
<keyword evidence="3" id="KW-1133">Transmembrane helix</keyword>
<feature type="region of interest" description="Disordered" evidence="2">
    <location>
        <begin position="53"/>
        <end position="131"/>
    </location>
</feature>
<dbReference type="Proteomes" id="UP001154420">
    <property type="component" value="Unassembled WGS sequence"/>
</dbReference>
<feature type="compositionally biased region" description="Basic and acidic residues" evidence="2">
    <location>
        <begin position="104"/>
        <end position="130"/>
    </location>
</feature>
<dbReference type="Gene3D" id="3.40.630.40">
    <property type="entry name" value="Zn-dependent exopeptidases"/>
    <property type="match status" value="1"/>
</dbReference>
<gene>
    <name evidence="5" type="ORF">D5281_06490</name>
</gene>
<feature type="compositionally biased region" description="Basic and acidic residues" evidence="2">
    <location>
        <begin position="81"/>
        <end position="91"/>
    </location>
</feature>
<dbReference type="InterPro" id="IPR050695">
    <property type="entry name" value="N-acetylmuramoyl_amidase_3"/>
</dbReference>
<dbReference type="EMBL" id="QZDT01000007">
    <property type="protein sequence ID" value="NBJ92251.1"/>
    <property type="molecule type" value="Genomic_DNA"/>
</dbReference>
<organism evidence="5 6">
    <name type="scientific">Parablautia muri</name>
    <dbReference type="NCBI Taxonomy" id="2320879"/>
    <lineage>
        <taxon>Bacteria</taxon>
        <taxon>Bacillati</taxon>
        <taxon>Bacillota</taxon>
        <taxon>Clostridia</taxon>
        <taxon>Lachnospirales</taxon>
        <taxon>Lachnospiraceae</taxon>
        <taxon>Parablautia</taxon>
    </lineage>
</organism>
<evidence type="ECO:0000256" key="2">
    <source>
        <dbReference type="SAM" id="MobiDB-lite"/>
    </source>
</evidence>
<dbReference type="SUPFAM" id="SSF53187">
    <property type="entry name" value="Zn-dependent exopeptidases"/>
    <property type="match status" value="1"/>
</dbReference>
<keyword evidence="1" id="KW-0378">Hydrolase</keyword>
<sequence length="423" mass="46509">METKMRLSLMKKAAIGSVLYSMAAMGLIYYLSYDKAITISDVAQDEVIGSDLADSKENGAGAGAEAEGEPDEDSILTGRITEGETEGKAAELSEENQTDENAEEPPKEEAQETAKPEEEGGKEAEGKKQELIFGTGKSNSSFMRIPLPAECKAEDIVVENYYMNRELCILVGGVDSGFYASNVISGNLDMVEKGVCEENIEANERGVKLRFSLTDVFEYRTILENHDLYVSFLRPREMYDKIVVIDPSCGGSNTGNEENGLSEKEISLQIAKKVKERLDETDVKVYYTRMDDSNPGEEDRVRLANGTKADMYIRIQVDANTDSSVYGATTIYNEDYFIPGFGSVELADILEREVVTSIKGKALGLSKAQEEDYAIRSITIPAAAVKVGCLTNKQEAILLGREEYQEKIADGICNAIMAVYEED</sequence>
<dbReference type="PANTHER" id="PTHR30404:SF0">
    <property type="entry name" value="N-ACETYLMURAMOYL-L-ALANINE AMIDASE AMIC"/>
    <property type="match status" value="1"/>
</dbReference>
<dbReference type="CDD" id="cd02696">
    <property type="entry name" value="MurNAc-LAA"/>
    <property type="match status" value="1"/>
</dbReference>
<accession>A0A9X5BE09</accession>
<evidence type="ECO:0000256" key="3">
    <source>
        <dbReference type="SAM" id="Phobius"/>
    </source>
</evidence>
<keyword evidence="3" id="KW-0472">Membrane</keyword>
<dbReference type="AlphaFoldDB" id="A0A9X5BE09"/>
<evidence type="ECO:0000313" key="6">
    <source>
        <dbReference type="Proteomes" id="UP001154420"/>
    </source>
</evidence>
<keyword evidence="3" id="KW-0812">Transmembrane</keyword>